<accession>A0A9Q0L3Z1</accession>
<dbReference type="EMBL" id="JAMYWD010000001">
    <property type="protein sequence ID" value="KAJ4982113.1"/>
    <property type="molecule type" value="Genomic_DNA"/>
</dbReference>
<reference evidence="1" key="1">
    <citation type="journal article" date="2023" name="Plant J.">
        <title>The genome of the king protea, Protea cynaroides.</title>
        <authorList>
            <person name="Chang J."/>
            <person name="Duong T.A."/>
            <person name="Schoeman C."/>
            <person name="Ma X."/>
            <person name="Roodt D."/>
            <person name="Barker N."/>
            <person name="Li Z."/>
            <person name="Van de Peer Y."/>
            <person name="Mizrachi E."/>
        </authorList>
    </citation>
    <scope>NUCLEOTIDE SEQUENCE</scope>
    <source>
        <tissue evidence="1">Young leaves</tissue>
    </source>
</reference>
<sequence>MAMATPTANTDDFSPSATLISYDRALPLLRGPIPAGLSDDPSKGPFVLAFRDSSSWKSAFQACEFKVIEQCEVGARIGCSISASNKCKPPWWSFLFGAASVDVTAREQCEEREMAACLAASKESCLKLGKEKCLPLFEMHE</sequence>
<keyword evidence="2" id="KW-1185">Reference proteome</keyword>
<proteinExistence type="predicted"/>
<dbReference type="AlphaFoldDB" id="A0A9Q0L3Z1"/>
<evidence type="ECO:0000313" key="2">
    <source>
        <dbReference type="Proteomes" id="UP001141806"/>
    </source>
</evidence>
<comment type="caution">
    <text evidence="1">The sequence shown here is derived from an EMBL/GenBank/DDBJ whole genome shotgun (WGS) entry which is preliminary data.</text>
</comment>
<dbReference type="PANTHER" id="PTHR36773:SF1">
    <property type="entry name" value="EXPRESSED PROTEIN"/>
    <property type="match status" value="1"/>
</dbReference>
<protein>
    <submittedName>
        <fullName evidence="1">Uncharacterized protein</fullName>
    </submittedName>
</protein>
<gene>
    <name evidence="1" type="ORF">NE237_032950</name>
</gene>
<evidence type="ECO:0000313" key="1">
    <source>
        <dbReference type="EMBL" id="KAJ4982113.1"/>
    </source>
</evidence>
<name>A0A9Q0L3Z1_9MAGN</name>
<dbReference type="OrthoDB" id="1928518at2759"/>
<dbReference type="GO" id="GO:0009536">
    <property type="term" value="C:plastid"/>
    <property type="evidence" value="ECO:0007669"/>
    <property type="project" value="TreeGrafter"/>
</dbReference>
<organism evidence="1 2">
    <name type="scientific">Protea cynaroides</name>
    <dbReference type="NCBI Taxonomy" id="273540"/>
    <lineage>
        <taxon>Eukaryota</taxon>
        <taxon>Viridiplantae</taxon>
        <taxon>Streptophyta</taxon>
        <taxon>Embryophyta</taxon>
        <taxon>Tracheophyta</taxon>
        <taxon>Spermatophyta</taxon>
        <taxon>Magnoliopsida</taxon>
        <taxon>Proteales</taxon>
        <taxon>Proteaceae</taxon>
        <taxon>Protea</taxon>
    </lineage>
</organism>
<dbReference type="Proteomes" id="UP001141806">
    <property type="component" value="Unassembled WGS sequence"/>
</dbReference>
<dbReference type="PANTHER" id="PTHR36773">
    <property type="entry name" value="EXPRESSED PROTEIN"/>
    <property type="match status" value="1"/>
</dbReference>